<dbReference type="Proteomes" id="UP001370348">
    <property type="component" value="Chromosome"/>
</dbReference>
<dbReference type="SUPFAM" id="SSF47413">
    <property type="entry name" value="lambda repressor-like DNA-binding domains"/>
    <property type="match status" value="1"/>
</dbReference>
<dbReference type="Gene3D" id="1.10.260.40">
    <property type="entry name" value="lambda repressor-like DNA-binding domains"/>
    <property type="match status" value="1"/>
</dbReference>
<dbReference type="EMBL" id="CP089984">
    <property type="protein sequence ID" value="WXB15384.1"/>
    <property type="molecule type" value="Genomic_DNA"/>
</dbReference>
<dbReference type="SMART" id="SM00530">
    <property type="entry name" value="HTH_XRE"/>
    <property type="match status" value="1"/>
</dbReference>
<gene>
    <name evidence="2" type="ORF">LZC94_47135</name>
</gene>
<evidence type="ECO:0000313" key="3">
    <source>
        <dbReference type="Proteomes" id="UP001370348"/>
    </source>
</evidence>
<dbReference type="RefSeq" id="WP_394825010.1">
    <property type="nucleotide sequence ID" value="NZ_CP089984.1"/>
</dbReference>
<reference evidence="2 3" key="1">
    <citation type="submission" date="2021-12" db="EMBL/GenBank/DDBJ databases">
        <title>Discovery of the Pendulisporaceae a myxobacterial family with distinct sporulation behavior and unique specialized metabolism.</title>
        <authorList>
            <person name="Garcia R."/>
            <person name="Popoff A."/>
            <person name="Bader C.D."/>
            <person name="Loehr J."/>
            <person name="Walesch S."/>
            <person name="Walt C."/>
            <person name="Boldt J."/>
            <person name="Bunk B."/>
            <person name="Haeckl F.J.F.P.J."/>
            <person name="Gunesch A.P."/>
            <person name="Birkelbach J."/>
            <person name="Nuebel U."/>
            <person name="Pietschmann T."/>
            <person name="Bach T."/>
            <person name="Mueller R."/>
        </authorList>
    </citation>
    <scope>NUCLEOTIDE SEQUENCE [LARGE SCALE GENOMIC DNA]</scope>
    <source>
        <strain evidence="2 3">MSr11954</strain>
    </source>
</reference>
<evidence type="ECO:0000313" key="2">
    <source>
        <dbReference type="EMBL" id="WXB15384.1"/>
    </source>
</evidence>
<dbReference type="InterPro" id="IPR010982">
    <property type="entry name" value="Lambda_DNA-bd_dom_sf"/>
</dbReference>
<dbReference type="InterPro" id="IPR001387">
    <property type="entry name" value="Cro/C1-type_HTH"/>
</dbReference>
<evidence type="ECO:0000259" key="1">
    <source>
        <dbReference type="PROSITE" id="PS50943"/>
    </source>
</evidence>
<organism evidence="2 3">
    <name type="scientific">Pendulispora albinea</name>
    <dbReference type="NCBI Taxonomy" id="2741071"/>
    <lineage>
        <taxon>Bacteria</taxon>
        <taxon>Pseudomonadati</taxon>
        <taxon>Myxococcota</taxon>
        <taxon>Myxococcia</taxon>
        <taxon>Myxococcales</taxon>
        <taxon>Sorangiineae</taxon>
        <taxon>Pendulisporaceae</taxon>
        <taxon>Pendulispora</taxon>
    </lineage>
</organism>
<sequence length="168" mass="18458">MSIGGRVKEALERAGIGYNQLDRAIGQSSGYTTRLVSGEKKRPDPTILARIANELGVSITWLIDGSGSPDSAQDAIPVRHYPNLEKLLVERPSFYTKAAIAFARSLPFHIEEDPLPEVWHEILLGAMLEERNAMRSYGQRTRGGVEVHGAITDLPDAVAVKKPKRASR</sequence>
<protein>
    <submittedName>
        <fullName evidence="2">Helix-turn-helix domain-containing protein</fullName>
    </submittedName>
</protein>
<dbReference type="PROSITE" id="PS50943">
    <property type="entry name" value="HTH_CROC1"/>
    <property type="match status" value="1"/>
</dbReference>
<dbReference type="Pfam" id="PF01381">
    <property type="entry name" value="HTH_3"/>
    <property type="match status" value="1"/>
</dbReference>
<accession>A0ABZ2LWT0</accession>
<name>A0ABZ2LWT0_9BACT</name>
<feature type="domain" description="HTH cro/C1-type" evidence="1">
    <location>
        <begin position="34"/>
        <end position="62"/>
    </location>
</feature>
<keyword evidence="3" id="KW-1185">Reference proteome</keyword>
<dbReference type="CDD" id="cd00093">
    <property type="entry name" value="HTH_XRE"/>
    <property type="match status" value="1"/>
</dbReference>
<proteinExistence type="predicted"/>